<dbReference type="EMBL" id="FSRL01000001">
    <property type="protein sequence ID" value="SIO08882.1"/>
    <property type="molecule type" value="Genomic_DNA"/>
</dbReference>
<reference evidence="2" key="1">
    <citation type="submission" date="2016-11" db="EMBL/GenBank/DDBJ databases">
        <authorList>
            <person name="Varghese N."/>
            <person name="Submissions S."/>
        </authorList>
    </citation>
    <scope>NUCLEOTIDE SEQUENCE [LARGE SCALE GENOMIC DNA]</scope>
    <source>
        <strain evidence="2">DSM 29440</strain>
    </source>
</reference>
<evidence type="ECO:0000313" key="2">
    <source>
        <dbReference type="Proteomes" id="UP000184932"/>
    </source>
</evidence>
<proteinExistence type="predicted"/>
<accession>A0A1N6GN59</accession>
<sequence length="212" mass="22731">MQGDVLVFGSAPDPVVPPELLEGHTIITANAAQLSLEALGVEAPHITCMRSTMGDGKATSADKLKRLAGRRTGHLVLFPLREDPQCEVQRRLLAEIGYTYDTLQVLHRLDVGTIYNSVLHPGPVTLHRSYGPSMGLRAVLLALAAGASRVAVAGISFRSGGASYTTMDYTRIHVDADQGIFARLRDLGLPVFATDRALSEDTGLPLWSSEQG</sequence>
<gene>
    <name evidence="1" type="ORF">SAMN05444002_2628</name>
</gene>
<dbReference type="AlphaFoldDB" id="A0A1N6GN59"/>
<name>A0A1N6GN59_9RHOB</name>
<organism evidence="1 2">
    <name type="scientific">Vannielia litorea</name>
    <dbReference type="NCBI Taxonomy" id="1217970"/>
    <lineage>
        <taxon>Bacteria</taxon>
        <taxon>Pseudomonadati</taxon>
        <taxon>Pseudomonadota</taxon>
        <taxon>Alphaproteobacteria</taxon>
        <taxon>Rhodobacterales</taxon>
        <taxon>Paracoccaceae</taxon>
        <taxon>Vannielia</taxon>
    </lineage>
</organism>
<protein>
    <submittedName>
        <fullName evidence="1">Uncharacterized protein</fullName>
    </submittedName>
</protein>
<dbReference type="Proteomes" id="UP000184932">
    <property type="component" value="Unassembled WGS sequence"/>
</dbReference>
<keyword evidence="2" id="KW-1185">Reference proteome</keyword>
<evidence type="ECO:0000313" key="1">
    <source>
        <dbReference type="EMBL" id="SIO08882.1"/>
    </source>
</evidence>